<evidence type="ECO:0000313" key="2">
    <source>
        <dbReference type="EnsemblPlants" id="PAC:32915566.CDS.1"/>
    </source>
</evidence>
<reference evidence="1 3" key="1">
    <citation type="journal article" date="2008" name="Science">
        <title>The Physcomitrella genome reveals evolutionary insights into the conquest of land by plants.</title>
        <authorList>
            <person name="Rensing S."/>
            <person name="Lang D."/>
            <person name="Zimmer A."/>
            <person name="Terry A."/>
            <person name="Salamov A."/>
            <person name="Shapiro H."/>
            <person name="Nishiyama T."/>
            <person name="Perroud P.-F."/>
            <person name="Lindquist E."/>
            <person name="Kamisugi Y."/>
            <person name="Tanahashi T."/>
            <person name="Sakakibara K."/>
            <person name="Fujita T."/>
            <person name="Oishi K."/>
            <person name="Shin-I T."/>
            <person name="Kuroki Y."/>
            <person name="Toyoda A."/>
            <person name="Suzuki Y."/>
            <person name="Hashimoto A."/>
            <person name="Yamaguchi K."/>
            <person name="Sugano A."/>
            <person name="Kohara Y."/>
            <person name="Fujiyama A."/>
            <person name="Anterola A."/>
            <person name="Aoki S."/>
            <person name="Ashton N."/>
            <person name="Barbazuk W.B."/>
            <person name="Barker E."/>
            <person name="Bennetzen J."/>
            <person name="Bezanilla M."/>
            <person name="Blankenship R."/>
            <person name="Cho S.H."/>
            <person name="Dutcher S."/>
            <person name="Estelle M."/>
            <person name="Fawcett J.A."/>
            <person name="Gundlach H."/>
            <person name="Hanada K."/>
            <person name="Heyl A."/>
            <person name="Hicks K.A."/>
            <person name="Hugh J."/>
            <person name="Lohr M."/>
            <person name="Mayer K."/>
            <person name="Melkozernov A."/>
            <person name="Murata T."/>
            <person name="Nelson D."/>
            <person name="Pils B."/>
            <person name="Prigge M."/>
            <person name="Reiss B."/>
            <person name="Renner T."/>
            <person name="Rombauts S."/>
            <person name="Rushton P."/>
            <person name="Sanderfoot A."/>
            <person name="Schween G."/>
            <person name="Shiu S.-H."/>
            <person name="Stueber K."/>
            <person name="Theodoulou F.L."/>
            <person name="Tu H."/>
            <person name="Van de Peer Y."/>
            <person name="Verrier P.J."/>
            <person name="Waters E."/>
            <person name="Wood A."/>
            <person name="Yang L."/>
            <person name="Cove D."/>
            <person name="Cuming A."/>
            <person name="Hasebe M."/>
            <person name="Lucas S."/>
            <person name="Mishler D.B."/>
            <person name="Reski R."/>
            <person name="Grigoriev I."/>
            <person name="Quatrano R.S."/>
            <person name="Boore J.L."/>
        </authorList>
    </citation>
    <scope>NUCLEOTIDE SEQUENCE [LARGE SCALE GENOMIC DNA]</scope>
    <source>
        <strain evidence="2 3">cv. Gransden 2004</strain>
    </source>
</reference>
<dbReference type="Gramene" id="Pp3c21_10370V3.1">
    <property type="protein sequence ID" value="PAC:32915566.CDS.1"/>
    <property type="gene ID" value="Pp3c21_10370"/>
</dbReference>
<dbReference type="AlphaFoldDB" id="A0A2K1IRF5"/>
<keyword evidence="3" id="KW-1185">Reference proteome</keyword>
<protein>
    <submittedName>
        <fullName evidence="1 2">Uncharacterized protein</fullName>
    </submittedName>
</protein>
<dbReference type="EnsemblPlants" id="Pp3c21_10370V3.2">
    <property type="protein sequence ID" value="PAC:32915567.CDS.1"/>
    <property type="gene ID" value="Pp3c21_10370"/>
</dbReference>
<reference evidence="1 3" key="2">
    <citation type="journal article" date="2018" name="Plant J.">
        <title>The Physcomitrella patens chromosome-scale assembly reveals moss genome structure and evolution.</title>
        <authorList>
            <person name="Lang D."/>
            <person name="Ullrich K.K."/>
            <person name="Murat F."/>
            <person name="Fuchs J."/>
            <person name="Jenkins J."/>
            <person name="Haas F.B."/>
            <person name="Piednoel M."/>
            <person name="Gundlach H."/>
            <person name="Van Bel M."/>
            <person name="Meyberg R."/>
            <person name="Vives C."/>
            <person name="Morata J."/>
            <person name="Symeonidi A."/>
            <person name="Hiss M."/>
            <person name="Muchero W."/>
            <person name="Kamisugi Y."/>
            <person name="Saleh O."/>
            <person name="Blanc G."/>
            <person name="Decker E.L."/>
            <person name="van Gessel N."/>
            <person name="Grimwood J."/>
            <person name="Hayes R.D."/>
            <person name="Graham S.W."/>
            <person name="Gunter L.E."/>
            <person name="McDaniel S.F."/>
            <person name="Hoernstein S.N.W."/>
            <person name="Larsson A."/>
            <person name="Li F.W."/>
            <person name="Perroud P.F."/>
            <person name="Phillips J."/>
            <person name="Ranjan P."/>
            <person name="Rokshar D.S."/>
            <person name="Rothfels C.J."/>
            <person name="Schneider L."/>
            <person name="Shu S."/>
            <person name="Stevenson D.W."/>
            <person name="Thummler F."/>
            <person name="Tillich M."/>
            <person name="Villarreal Aguilar J.C."/>
            <person name="Widiez T."/>
            <person name="Wong G.K."/>
            <person name="Wymore A."/>
            <person name="Zhang Y."/>
            <person name="Zimmer A.D."/>
            <person name="Quatrano R.S."/>
            <person name="Mayer K.F.X."/>
            <person name="Goodstein D."/>
            <person name="Casacuberta J.M."/>
            <person name="Vandepoele K."/>
            <person name="Reski R."/>
            <person name="Cuming A.C."/>
            <person name="Tuskan G.A."/>
            <person name="Maumus F."/>
            <person name="Salse J."/>
            <person name="Schmutz J."/>
            <person name="Rensing S.A."/>
        </authorList>
    </citation>
    <scope>NUCLEOTIDE SEQUENCE [LARGE SCALE GENOMIC DNA]</scope>
    <source>
        <strain evidence="2 3">cv. Gransden 2004</strain>
    </source>
</reference>
<dbReference type="InParanoid" id="A0A2K1IRF5"/>
<dbReference type="Proteomes" id="UP000006727">
    <property type="component" value="Chromosome 21"/>
</dbReference>
<dbReference type="PaxDb" id="3218-PP1S235_31V6.1"/>
<gene>
    <name evidence="1" type="ORF">PHYPA_025987</name>
</gene>
<evidence type="ECO:0000313" key="3">
    <source>
        <dbReference type="Proteomes" id="UP000006727"/>
    </source>
</evidence>
<evidence type="ECO:0000313" key="1">
    <source>
        <dbReference type="EMBL" id="PNR31864.1"/>
    </source>
</evidence>
<proteinExistence type="predicted"/>
<sequence>MMVMTRSWATRLDADWVGRSLRYRSVSTLQLQLQQFNATIAYVGLKWHQILHQQHFKIGR</sequence>
<dbReference type="EMBL" id="ABEU02000021">
    <property type="protein sequence ID" value="PNR31864.1"/>
    <property type="molecule type" value="Genomic_DNA"/>
</dbReference>
<dbReference type="EnsemblPlants" id="Pp3c21_10370V3.1">
    <property type="protein sequence ID" value="PAC:32915566.CDS.1"/>
    <property type="gene ID" value="Pp3c21_10370"/>
</dbReference>
<reference evidence="2" key="3">
    <citation type="submission" date="2020-12" db="UniProtKB">
        <authorList>
            <consortium name="EnsemblPlants"/>
        </authorList>
    </citation>
    <scope>IDENTIFICATION</scope>
</reference>
<accession>A0A2K1IRF5</accession>
<name>A0A2K1IRF5_PHYPA</name>
<organism evidence="1">
    <name type="scientific">Physcomitrium patens</name>
    <name type="common">Spreading-leaved earth moss</name>
    <name type="synonym">Physcomitrella patens</name>
    <dbReference type="NCBI Taxonomy" id="3218"/>
    <lineage>
        <taxon>Eukaryota</taxon>
        <taxon>Viridiplantae</taxon>
        <taxon>Streptophyta</taxon>
        <taxon>Embryophyta</taxon>
        <taxon>Bryophyta</taxon>
        <taxon>Bryophytina</taxon>
        <taxon>Bryopsida</taxon>
        <taxon>Funariidae</taxon>
        <taxon>Funariales</taxon>
        <taxon>Funariaceae</taxon>
        <taxon>Physcomitrium</taxon>
    </lineage>
</organism>
<dbReference type="Gramene" id="Pp3c21_10370V3.2">
    <property type="protein sequence ID" value="PAC:32915567.CDS.1"/>
    <property type="gene ID" value="Pp3c21_10370"/>
</dbReference>